<proteinExistence type="inferred from homology"/>
<dbReference type="CDD" id="cd07025">
    <property type="entry name" value="Peptidase_S66"/>
    <property type="match status" value="1"/>
</dbReference>
<feature type="active site" description="Charge relay system" evidence="6">
    <location>
        <position position="335"/>
    </location>
</feature>
<dbReference type="OrthoDB" id="9807329at2"/>
<dbReference type="PANTHER" id="PTHR30237">
    <property type="entry name" value="MURAMOYLTETRAPEPTIDE CARBOXYPEPTIDASE"/>
    <property type="match status" value="1"/>
</dbReference>
<protein>
    <submittedName>
        <fullName evidence="10">LD-carboxypeptidase</fullName>
    </submittedName>
</protein>
<dbReference type="GO" id="GO:0004180">
    <property type="term" value="F:carboxypeptidase activity"/>
    <property type="evidence" value="ECO:0007669"/>
    <property type="project" value="UniProtKB-KW"/>
</dbReference>
<feature type="domain" description="LD-carboxypeptidase C-terminal" evidence="9">
    <location>
        <begin position="236"/>
        <end position="350"/>
    </location>
</feature>
<sequence>MGKTRIFYKPSQTCIKTKVVIMKLMTRSALIAPLLLLASCSSNAEKNAVKPYKPLTVDLISVSSSYDETKVDSLKENLEMLGMKVNTRYFDQTISDLGYVNLDDNRVTSLINAIKAPDSDLVWFIRGGAGALNLLPALEQYTDELKQHPAKPIIGYSDVTAIHHFLNNIVGWPSVHGIVAAYNSEIEAMSDEPKLPEKEDTSNARESIARLHQSLYEGVYYDRLLPLNDAAKQGVSGELRGGNLTLFQATIGTRYEADLTDKILVLEDVNEGYRKIDRVLHQLEYADNLNAAGVVFGQFHSIDANDAERLIYKTVLENYAKRVSIPVYYYPYIGHGFYNRPVFLGKTAELACAGKNYCSLKQEKLLSE</sequence>
<dbReference type="SUPFAM" id="SSF52317">
    <property type="entry name" value="Class I glutamine amidotransferase-like"/>
    <property type="match status" value="1"/>
</dbReference>
<feature type="domain" description="LD-carboxypeptidase N-terminal" evidence="8">
    <location>
        <begin position="57"/>
        <end position="177"/>
    </location>
</feature>
<reference evidence="10 11" key="1">
    <citation type="submission" date="2019-04" db="EMBL/GenBank/DDBJ databases">
        <title>Thalassotalea guangxiensis sp. nov., isolated from sediment of the coastal wetland.</title>
        <authorList>
            <person name="Zheng S."/>
            <person name="Zhang D."/>
        </authorList>
    </citation>
    <scope>NUCLEOTIDE SEQUENCE [LARGE SCALE GENOMIC DNA]</scope>
    <source>
        <strain evidence="10 11">ZS-4</strain>
    </source>
</reference>
<feature type="signal peptide" evidence="7">
    <location>
        <begin position="1"/>
        <end position="44"/>
    </location>
</feature>
<dbReference type="Gene3D" id="3.40.50.10740">
    <property type="entry name" value="Class I glutamine amidotransferase-like"/>
    <property type="match status" value="1"/>
</dbReference>
<keyword evidence="7" id="KW-0732">Signal</keyword>
<dbReference type="EMBL" id="SWDB01000010">
    <property type="protein sequence ID" value="TKB46121.1"/>
    <property type="molecule type" value="Genomic_DNA"/>
</dbReference>
<dbReference type="InterPro" id="IPR040449">
    <property type="entry name" value="Peptidase_S66_N"/>
</dbReference>
<dbReference type="PIRSF" id="PIRSF028757">
    <property type="entry name" value="LD-carboxypeptidase"/>
    <property type="match status" value="1"/>
</dbReference>
<keyword evidence="2 10" id="KW-0121">Carboxypeptidase</keyword>
<keyword evidence="5" id="KW-0720">Serine protease</keyword>
<evidence type="ECO:0000256" key="6">
    <source>
        <dbReference type="PIRSR" id="PIRSR028757-1"/>
    </source>
</evidence>
<dbReference type="Pfam" id="PF02016">
    <property type="entry name" value="Peptidase_S66"/>
    <property type="match status" value="1"/>
</dbReference>
<keyword evidence="11" id="KW-1185">Reference proteome</keyword>
<dbReference type="AlphaFoldDB" id="A0A4U1B6F4"/>
<comment type="similarity">
    <text evidence="1">Belongs to the peptidase S66 family.</text>
</comment>
<dbReference type="SUPFAM" id="SSF141986">
    <property type="entry name" value="LD-carboxypeptidase A C-terminal domain-like"/>
    <property type="match status" value="1"/>
</dbReference>
<dbReference type="InterPro" id="IPR029062">
    <property type="entry name" value="Class_I_gatase-like"/>
</dbReference>
<dbReference type="InterPro" id="IPR003507">
    <property type="entry name" value="S66_fam"/>
</dbReference>
<dbReference type="InterPro" id="IPR027478">
    <property type="entry name" value="LdcA_N"/>
</dbReference>
<dbReference type="InterPro" id="IPR027461">
    <property type="entry name" value="Carboxypeptidase_A_C_sf"/>
</dbReference>
<evidence type="ECO:0000256" key="1">
    <source>
        <dbReference type="ARBA" id="ARBA00010233"/>
    </source>
</evidence>
<evidence type="ECO:0000256" key="3">
    <source>
        <dbReference type="ARBA" id="ARBA00022670"/>
    </source>
</evidence>
<name>A0A4U1B6F4_9GAMM</name>
<comment type="caution">
    <text evidence="10">The sequence shown here is derived from an EMBL/GenBank/DDBJ whole genome shotgun (WGS) entry which is preliminary data.</text>
</comment>
<feature type="chain" id="PRO_5020336592" evidence="7">
    <location>
        <begin position="45"/>
        <end position="368"/>
    </location>
</feature>
<evidence type="ECO:0000256" key="4">
    <source>
        <dbReference type="ARBA" id="ARBA00022801"/>
    </source>
</evidence>
<keyword evidence="4" id="KW-0378">Hydrolase</keyword>
<evidence type="ECO:0000256" key="7">
    <source>
        <dbReference type="SAM" id="SignalP"/>
    </source>
</evidence>
<feature type="active site" description="Nucleophile" evidence="6">
    <location>
        <position position="157"/>
    </location>
</feature>
<dbReference type="Gene3D" id="3.50.30.60">
    <property type="entry name" value="LD-carboxypeptidase A C-terminal domain-like"/>
    <property type="match status" value="1"/>
</dbReference>
<feature type="active site" description="Charge relay system" evidence="6">
    <location>
        <position position="267"/>
    </location>
</feature>
<dbReference type="GO" id="GO:0008236">
    <property type="term" value="F:serine-type peptidase activity"/>
    <property type="evidence" value="ECO:0007669"/>
    <property type="project" value="UniProtKB-KW"/>
</dbReference>
<evidence type="ECO:0000259" key="9">
    <source>
        <dbReference type="Pfam" id="PF17676"/>
    </source>
</evidence>
<dbReference type="PANTHER" id="PTHR30237:SF2">
    <property type="entry name" value="MUREIN TETRAPEPTIDE CARBOXYPEPTIDASE"/>
    <property type="match status" value="1"/>
</dbReference>
<gene>
    <name evidence="10" type="ORF">E8M12_05700</name>
</gene>
<evidence type="ECO:0000256" key="2">
    <source>
        <dbReference type="ARBA" id="ARBA00022645"/>
    </source>
</evidence>
<evidence type="ECO:0000313" key="10">
    <source>
        <dbReference type="EMBL" id="TKB46121.1"/>
    </source>
</evidence>
<organism evidence="10 11">
    <name type="scientific">Thalassotalea mangrovi</name>
    <dbReference type="NCBI Taxonomy" id="2572245"/>
    <lineage>
        <taxon>Bacteria</taxon>
        <taxon>Pseudomonadati</taxon>
        <taxon>Pseudomonadota</taxon>
        <taxon>Gammaproteobacteria</taxon>
        <taxon>Alteromonadales</taxon>
        <taxon>Colwelliaceae</taxon>
        <taxon>Thalassotalea</taxon>
    </lineage>
</organism>
<evidence type="ECO:0000313" key="11">
    <source>
        <dbReference type="Proteomes" id="UP000307999"/>
    </source>
</evidence>
<dbReference type="InterPro" id="IPR040921">
    <property type="entry name" value="Peptidase_S66C"/>
</dbReference>
<accession>A0A4U1B6F4</accession>
<keyword evidence="3" id="KW-0645">Protease</keyword>
<dbReference type="Proteomes" id="UP000307999">
    <property type="component" value="Unassembled WGS sequence"/>
</dbReference>
<evidence type="ECO:0000259" key="8">
    <source>
        <dbReference type="Pfam" id="PF02016"/>
    </source>
</evidence>
<dbReference type="Pfam" id="PF17676">
    <property type="entry name" value="Peptidase_S66C"/>
    <property type="match status" value="1"/>
</dbReference>
<evidence type="ECO:0000256" key="5">
    <source>
        <dbReference type="ARBA" id="ARBA00022825"/>
    </source>
</evidence>
<dbReference type="GO" id="GO:0006508">
    <property type="term" value="P:proteolysis"/>
    <property type="evidence" value="ECO:0007669"/>
    <property type="project" value="UniProtKB-KW"/>
</dbReference>